<feature type="domain" description="DHHA1" evidence="7">
    <location>
        <begin position="379"/>
        <end position="471"/>
    </location>
</feature>
<protein>
    <recommendedName>
        <fullName evidence="2">Single-stranded-DNA-specific exonuclease RecJ</fullName>
    </recommendedName>
</protein>
<evidence type="ECO:0000256" key="1">
    <source>
        <dbReference type="ARBA" id="ARBA00005915"/>
    </source>
</evidence>
<dbReference type="InterPro" id="IPR001667">
    <property type="entry name" value="DDH_dom"/>
</dbReference>
<dbReference type="KEGG" id="tel:tll1243"/>
<gene>
    <name evidence="9" type="ordered locus">tll1243</name>
</gene>
<evidence type="ECO:0000256" key="2">
    <source>
        <dbReference type="ARBA" id="ARBA00019841"/>
    </source>
</evidence>
<dbReference type="PATRIC" id="fig|197221.4.peg.1307"/>
<evidence type="ECO:0000256" key="4">
    <source>
        <dbReference type="ARBA" id="ARBA00022801"/>
    </source>
</evidence>
<keyword evidence="10" id="KW-1185">Reference proteome</keyword>
<accession>Q8DJI0</accession>
<evidence type="ECO:0000256" key="5">
    <source>
        <dbReference type="ARBA" id="ARBA00022839"/>
    </source>
</evidence>
<proteinExistence type="inferred from homology"/>
<dbReference type="Proteomes" id="UP000000440">
    <property type="component" value="Chromosome"/>
</dbReference>
<dbReference type="Pfam" id="PF01368">
    <property type="entry name" value="DHH"/>
    <property type="match status" value="1"/>
</dbReference>
<organism evidence="9 10">
    <name type="scientific">Thermosynechococcus vestitus (strain NIES-2133 / IAM M-273 / BP-1)</name>
    <dbReference type="NCBI Taxonomy" id="197221"/>
    <lineage>
        <taxon>Bacteria</taxon>
        <taxon>Bacillati</taxon>
        <taxon>Cyanobacteriota</taxon>
        <taxon>Cyanophyceae</taxon>
        <taxon>Acaryochloridales</taxon>
        <taxon>Thermosynechococcaceae</taxon>
        <taxon>Thermosynechococcus</taxon>
    </lineage>
</organism>
<dbReference type="eggNOG" id="COG0608">
    <property type="taxonomic scope" value="Bacteria"/>
</dbReference>
<evidence type="ECO:0000259" key="6">
    <source>
        <dbReference type="Pfam" id="PF01368"/>
    </source>
</evidence>
<name>Q8DJI0_THEVB</name>
<dbReference type="InterPro" id="IPR051673">
    <property type="entry name" value="SSDNA_exonuclease_RecJ"/>
</dbReference>
<dbReference type="EMBL" id="BA000039">
    <property type="protein sequence ID" value="BAC08795.1"/>
    <property type="molecule type" value="Genomic_DNA"/>
</dbReference>
<dbReference type="STRING" id="197221.gene:10747839"/>
<sequence length="775" mass="86288">MTTVSSIGVVPLPISPLRIMGVLPQQRWLLPPIDPECHDALRRALGCHPSLAEIYLRRGLTTPTAVRAFLEPETLELPPPNAVFPDLDLAVELLQRAIARGDKMTICGDYDADGMTSTALLLRALRHLGADIDYEIPSRMHEGYGINERIVQECYDRGVKLILTVDNGIAALHPILKARELGLTVIVTDHHDVPPQLPPAHAILNPKLVPPTSPYHTLAGVGMAYILAVSLAQRLGNWRPLVRPLRELCTLGTIADLAPLTGVNRRWVKQGLQTLPTSSLVGVQALMQVAGCLPEQDASLKPTAVGFRLGPRINAIGRIGDPQVVIELLTTDDPDRAQELAALCEATNRRRQDLCAAIEAEAIAHLEETDFDPQQEWVLVIVQPNWHHGVIGIVASRLVERYGVPVFIGTYENETIIRGSIRSIPEFHVFEALEATKDLLLKYGGHKAAGGFSLRAEHLAAWRDRLRAFAQTCLKPEDLRPLVTLDAEISFEQLTWDFYTQVEQLQPFGSENPQPMFCSRGVKILEQTPMGQQGEHLKLTLEQNGQQMTAKAWRWGPFLPLPTRVDIAYHLTAHTWHGETQLELELKGVKPSLAWYVPAPPSHPIPSWQPLPPLTTLLPQLRDPVLLYGYGRPEVPPNLTTAAIHYDRPRHRCPTLILWSLPPSSTHLRWLLAIAQPKTVYVGYQRPAIAPLTTLILSIQNELKAKEETQVNLLALSQAYWIAPCTLVAILRHLGYSCEEFAPTLSITEELARLQRWYQLQAKDLARLAQLWGTA</sequence>
<dbReference type="NCBIfam" id="TIGR00644">
    <property type="entry name" value="recJ"/>
    <property type="match status" value="1"/>
</dbReference>
<dbReference type="Gene3D" id="3.90.1640.30">
    <property type="match status" value="1"/>
</dbReference>
<dbReference type="InterPro" id="IPR004610">
    <property type="entry name" value="RecJ"/>
</dbReference>
<evidence type="ECO:0000259" key="7">
    <source>
        <dbReference type="Pfam" id="PF02272"/>
    </source>
</evidence>
<dbReference type="InterPro" id="IPR038763">
    <property type="entry name" value="DHH_sf"/>
</dbReference>
<dbReference type="Pfam" id="PF02272">
    <property type="entry name" value="DHHA1"/>
    <property type="match status" value="1"/>
</dbReference>
<feature type="domain" description="RecJ OB" evidence="8">
    <location>
        <begin position="485"/>
        <end position="587"/>
    </location>
</feature>
<dbReference type="GO" id="GO:0008409">
    <property type="term" value="F:5'-3' exonuclease activity"/>
    <property type="evidence" value="ECO:0007669"/>
    <property type="project" value="InterPro"/>
</dbReference>
<keyword evidence="5" id="KW-0269">Exonuclease</keyword>
<dbReference type="SUPFAM" id="SSF64182">
    <property type="entry name" value="DHH phosphoesterases"/>
    <property type="match status" value="1"/>
</dbReference>
<dbReference type="GO" id="GO:0006310">
    <property type="term" value="P:DNA recombination"/>
    <property type="evidence" value="ECO:0007669"/>
    <property type="project" value="InterPro"/>
</dbReference>
<evidence type="ECO:0000256" key="3">
    <source>
        <dbReference type="ARBA" id="ARBA00022722"/>
    </source>
</evidence>
<dbReference type="GO" id="GO:0003676">
    <property type="term" value="F:nucleic acid binding"/>
    <property type="evidence" value="ECO:0007669"/>
    <property type="project" value="InterPro"/>
</dbReference>
<keyword evidence="3" id="KW-0540">Nuclease</keyword>
<dbReference type="Gene3D" id="3.10.310.30">
    <property type="match status" value="1"/>
</dbReference>
<dbReference type="PANTHER" id="PTHR30255:SF2">
    <property type="entry name" value="SINGLE-STRANDED-DNA-SPECIFIC EXONUCLEASE RECJ"/>
    <property type="match status" value="1"/>
</dbReference>
<evidence type="ECO:0000259" key="8">
    <source>
        <dbReference type="Pfam" id="PF17768"/>
    </source>
</evidence>
<dbReference type="Pfam" id="PF17768">
    <property type="entry name" value="RecJ_OB"/>
    <property type="match status" value="1"/>
</dbReference>
<evidence type="ECO:0000313" key="9">
    <source>
        <dbReference type="EMBL" id="BAC08795.1"/>
    </source>
</evidence>
<keyword evidence="4" id="KW-0378">Hydrolase</keyword>
<reference evidence="9 10" key="1">
    <citation type="journal article" date="2002" name="DNA Res.">
        <title>Complete genome structure of the thermophilic cyanobacterium Thermosynechococcus elongatus BP-1.</title>
        <authorList>
            <person name="Nakamura Y."/>
            <person name="Kaneko T."/>
            <person name="Sato S."/>
            <person name="Ikeuchi M."/>
            <person name="Katoh H."/>
            <person name="Sasamoto S."/>
            <person name="Watanabe A."/>
            <person name="Iriguchi M."/>
            <person name="Kawashima K."/>
            <person name="Kimura T."/>
            <person name="Kishida Y."/>
            <person name="Kiyokawa C."/>
            <person name="Kohara M."/>
            <person name="Matsumoto M."/>
            <person name="Matsuno A."/>
            <person name="Nakazaki N."/>
            <person name="Shimpo S."/>
            <person name="Sugimoto M."/>
            <person name="Takeuchi C."/>
            <person name="Yamada M."/>
            <person name="Tabata S."/>
        </authorList>
    </citation>
    <scope>NUCLEOTIDE SEQUENCE [LARGE SCALE GENOMIC DNA]</scope>
    <source>
        <strain evidence="10">IAM M-273 / NIES-2133 / BP-1</strain>
    </source>
</reference>
<dbReference type="GO" id="GO:0006281">
    <property type="term" value="P:DNA repair"/>
    <property type="evidence" value="ECO:0007669"/>
    <property type="project" value="InterPro"/>
</dbReference>
<feature type="domain" description="DDH" evidence="6">
    <location>
        <begin position="103"/>
        <end position="253"/>
    </location>
</feature>
<comment type="similarity">
    <text evidence="1">Belongs to the RecJ family.</text>
</comment>
<dbReference type="InterPro" id="IPR003156">
    <property type="entry name" value="DHHA1_dom"/>
</dbReference>
<dbReference type="EnsemblBacteria" id="BAC08795">
    <property type="protein sequence ID" value="BAC08795"/>
    <property type="gene ID" value="BAC08795"/>
</dbReference>
<dbReference type="AlphaFoldDB" id="Q8DJI0"/>
<dbReference type="PANTHER" id="PTHR30255">
    <property type="entry name" value="SINGLE-STRANDED-DNA-SPECIFIC EXONUCLEASE RECJ"/>
    <property type="match status" value="1"/>
</dbReference>
<evidence type="ECO:0000313" key="10">
    <source>
        <dbReference type="Proteomes" id="UP000000440"/>
    </source>
</evidence>
<dbReference type="InterPro" id="IPR041122">
    <property type="entry name" value="RecJ_OB"/>
</dbReference>